<dbReference type="InterPro" id="IPR029063">
    <property type="entry name" value="SAM-dependent_MTases_sf"/>
</dbReference>
<dbReference type="Proteomes" id="UP000043764">
    <property type="component" value="Unassembled WGS sequence"/>
</dbReference>
<reference evidence="5" key="1">
    <citation type="submission" date="2015-05" db="EMBL/GenBank/DDBJ databases">
        <authorList>
            <person name="Rodrigo-Torres Lidia"/>
            <person name="Arahal R.David."/>
        </authorList>
    </citation>
    <scope>NUCLEOTIDE SEQUENCE [LARGE SCALE GENOMIC DNA]</scope>
    <source>
        <strain evidence="5">CECT 7321</strain>
    </source>
</reference>
<dbReference type="SUPFAM" id="SSF53335">
    <property type="entry name" value="S-adenosyl-L-methionine-dependent methyltransferases"/>
    <property type="match status" value="1"/>
</dbReference>
<dbReference type="PANTHER" id="PTHR43861:SF1">
    <property type="entry name" value="TRANS-ACONITATE 2-METHYLTRANSFERASE"/>
    <property type="match status" value="1"/>
</dbReference>
<dbReference type="Gene3D" id="3.40.50.150">
    <property type="entry name" value="Vaccinia Virus protein VP39"/>
    <property type="match status" value="1"/>
</dbReference>
<keyword evidence="5" id="KW-1185">Reference proteome</keyword>
<protein>
    <submittedName>
        <fullName evidence="4">Ubiquinone/menaquinone biosynthesis methyltransferase ubiE</fullName>
        <ecNumber evidence="4">2.1.1.163</ecNumber>
    </submittedName>
</protein>
<dbReference type="CDD" id="cd02440">
    <property type="entry name" value="AdoMet_MTases"/>
    <property type="match status" value="1"/>
</dbReference>
<organism evidence="4 5">
    <name type="scientific">Phaeobacter italicus</name>
    <dbReference type="NCBI Taxonomy" id="481446"/>
    <lineage>
        <taxon>Bacteria</taxon>
        <taxon>Pseudomonadati</taxon>
        <taxon>Pseudomonadota</taxon>
        <taxon>Alphaproteobacteria</taxon>
        <taxon>Rhodobacterales</taxon>
        <taxon>Roseobacteraceae</taxon>
        <taxon>Phaeobacter</taxon>
    </lineage>
</organism>
<dbReference type="GO" id="GO:0043770">
    <property type="term" value="F:demethylmenaquinone methyltransferase activity"/>
    <property type="evidence" value="ECO:0007669"/>
    <property type="project" value="UniProtKB-EC"/>
</dbReference>
<dbReference type="InterPro" id="IPR041698">
    <property type="entry name" value="Methyltransf_25"/>
</dbReference>
<accession>A0A0H5D489</accession>
<name>A0A0H5D489_9RHOB</name>
<dbReference type="EMBL" id="CVRL01000037">
    <property type="protein sequence ID" value="CRL12022.1"/>
    <property type="molecule type" value="Genomic_DNA"/>
</dbReference>
<dbReference type="PANTHER" id="PTHR43861">
    <property type="entry name" value="TRANS-ACONITATE 2-METHYLTRANSFERASE-RELATED"/>
    <property type="match status" value="1"/>
</dbReference>
<dbReference type="EC" id="2.1.1.163" evidence="4"/>
<evidence type="ECO:0000313" key="4">
    <source>
        <dbReference type="EMBL" id="CRL12022.1"/>
    </source>
</evidence>
<feature type="domain" description="Methyltransferase" evidence="3">
    <location>
        <begin position="43"/>
        <end position="134"/>
    </location>
</feature>
<dbReference type="AlphaFoldDB" id="A0A0H5D489"/>
<proteinExistence type="predicted"/>
<gene>
    <name evidence="4" type="primary">ubiE_1</name>
    <name evidence="4" type="ORF">NIT7321_02894</name>
</gene>
<evidence type="ECO:0000256" key="2">
    <source>
        <dbReference type="ARBA" id="ARBA00022679"/>
    </source>
</evidence>
<dbReference type="GO" id="GO:0032259">
    <property type="term" value="P:methylation"/>
    <property type="evidence" value="ECO:0007669"/>
    <property type="project" value="UniProtKB-KW"/>
</dbReference>
<keyword evidence="4" id="KW-0830">Ubiquinone</keyword>
<evidence type="ECO:0000256" key="1">
    <source>
        <dbReference type="ARBA" id="ARBA00022603"/>
    </source>
</evidence>
<sequence>MTSDARFWNKIAAKYAKSPIRDEAAYRYTLERTRSYLKDGDTVAELGCGTGSTAIEFAPAVSRMVATDLSSAMLDVGKERAWDAGASNIEFHCAPAEQIPDGPYDAILAHNLLHLLPNTDEVLQSVAAALRPGGLFISKTPCLGEARGSLKYYLFKIAIPLMQLVGKAPSNVEFTRIADLEAAIQKAGFEIIETGNYPVDVPSRYLVARKRA</sequence>
<keyword evidence="2 4" id="KW-0808">Transferase</keyword>
<dbReference type="RefSeq" id="WP_050673885.1">
    <property type="nucleotide sequence ID" value="NZ_CVRL01000037.1"/>
</dbReference>
<evidence type="ECO:0000259" key="3">
    <source>
        <dbReference type="Pfam" id="PF13649"/>
    </source>
</evidence>
<keyword evidence="1 4" id="KW-0489">Methyltransferase</keyword>
<dbReference type="Pfam" id="PF13649">
    <property type="entry name" value="Methyltransf_25"/>
    <property type="match status" value="1"/>
</dbReference>
<dbReference type="STRING" id="481446.NIT7645_00203"/>
<evidence type="ECO:0000313" key="5">
    <source>
        <dbReference type="Proteomes" id="UP000043764"/>
    </source>
</evidence>